<dbReference type="Gene3D" id="1.10.10.2840">
    <property type="entry name" value="PucR C-terminal helix-turn-helix domain"/>
    <property type="match status" value="1"/>
</dbReference>
<feature type="domain" description="Purine catabolism PurC-like" evidence="1">
    <location>
        <begin position="6"/>
        <end position="119"/>
    </location>
</feature>
<keyword evidence="4" id="KW-1185">Reference proteome</keyword>
<feature type="domain" description="PucR C-terminal helix-turn-helix" evidence="2">
    <location>
        <begin position="458"/>
        <end position="515"/>
    </location>
</feature>
<evidence type="ECO:0000313" key="3">
    <source>
        <dbReference type="EMBL" id="SHH07473.1"/>
    </source>
</evidence>
<dbReference type="InterPro" id="IPR025736">
    <property type="entry name" value="PucR_C-HTH_dom"/>
</dbReference>
<reference evidence="3 4" key="1">
    <citation type="submission" date="2016-11" db="EMBL/GenBank/DDBJ databases">
        <authorList>
            <person name="Jaros S."/>
            <person name="Januszkiewicz K."/>
            <person name="Wedrychowicz H."/>
        </authorList>
    </citation>
    <scope>NUCLEOTIDE SEQUENCE [LARGE SCALE GENOMIC DNA]</scope>
    <source>
        <strain evidence="3 4">DSM 44523</strain>
    </source>
</reference>
<proteinExistence type="predicted"/>
<evidence type="ECO:0000313" key="4">
    <source>
        <dbReference type="Proteomes" id="UP000184501"/>
    </source>
</evidence>
<evidence type="ECO:0000259" key="1">
    <source>
        <dbReference type="Pfam" id="PF07905"/>
    </source>
</evidence>
<dbReference type="InterPro" id="IPR012914">
    <property type="entry name" value="PucR_dom"/>
</dbReference>
<name>A0A1M5Q1X1_STRHI</name>
<dbReference type="Pfam" id="PF13556">
    <property type="entry name" value="HTH_30"/>
    <property type="match status" value="1"/>
</dbReference>
<dbReference type="Proteomes" id="UP000184501">
    <property type="component" value="Unassembled WGS sequence"/>
</dbReference>
<organism evidence="3 4">
    <name type="scientific">Streptoalloteichus hindustanus</name>
    <dbReference type="NCBI Taxonomy" id="2017"/>
    <lineage>
        <taxon>Bacteria</taxon>
        <taxon>Bacillati</taxon>
        <taxon>Actinomycetota</taxon>
        <taxon>Actinomycetes</taxon>
        <taxon>Pseudonocardiales</taxon>
        <taxon>Pseudonocardiaceae</taxon>
        <taxon>Streptoalloteichus</taxon>
    </lineage>
</organism>
<dbReference type="InterPro" id="IPR051448">
    <property type="entry name" value="CdaR-like_regulators"/>
</dbReference>
<dbReference type="AlphaFoldDB" id="A0A1M5Q1X1"/>
<evidence type="ECO:0000259" key="2">
    <source>
        <dbReference type="Pfam" id="PF13556"/>
    </source>
</evidence>
<dbReference type="EMBL" id="FQVN01000021">
    <property type="protein sequence ID" value="SHH07473.1"/>
    <property type="molecule type" value="Genomic_DNA"/>
</dbReference>
<dbReference type="InterPro" id="IPR042070">
    <property type="entry name" value="PucR_C-HTH_sf"/>
</dbReference>
<accession>A0A1M5Q1X1</accession>
<dbReference type="PANTHER" id="PTHR33744">
    <property type="entry name" value="CARBOHYDRATE DIACID REGULATOR"/>
    <property type="match status" value="1"/>
</dbReference>
<keyword evidence="3" id="KW-0238">DNA-binding</keyword>
<dbReference type="STRING" id="2017.SAMN05444320_12113"/>
<dbReference type="OrthoDB" id="3170447at2"/>
<protein>
    <submittedName>
        <fullName evidence="3">DNA-binding transcriptional regulator, PucR family</fullName>
    </submittedName>
</protein>
<sequence length="517" mass="54893">MLLRTLVDAPELGLSVLVGADALDRPIRWVFTTDLRDPRRYLSGGELVLTGLVWRRGPNDAAAFVAAVADAGVAALVAGTAELGHVPDDLVAACRRHGLPLLELSVDVSFATVTERVILALAAERSEPTIALERHRQLVSAVAEGGLTELLRLAAGELGADCRVLTATGRLVAGTGQDLLPGQRAELTRRYLLADRLPRPVRLPGHGPVVLFPAGARGGNRLTSWALAVDGDVDRWPPRHRELAAELAGLVGMERGRAEDRRRIENRSAAALTRLVLTEAGGQAEIGARLAAAGFDPDLPLRLVSAEITGTPTSVAAGLLDELVADLVPHALVAATPEEAMAVVAAAPDRLGALVGQLRDGARVLQVGLGARTRGAGRLVVGVSGPVAVAGVRAAAVEARSARRLALHRDARGGVLSGEEIASHQLLLATVPDELRRSFRARLLGPLLDYDAEHGSDLVHTLRVFLNCACSWTRTAAKLHLHVNTLRYRIGRIEELTGRRMSSFPDRVDLFLALELS</sequence>
<dbReference type="PANTHER" id="PTHR33744:SF17">
    <property type="entry name" value="CONSERVED PROTEIN"/>
    <property type="match status" value="1"/>
</dbReference>
<dbReference type="GO" id="GO:0003677">
    <property type="term" value="F:DNA binding"/>
    <property type="evidence" value="ECO:0007669"/>
    <property type="project" value="UniProtKB-KW"/>
</dbReference>
<dbReference type="Pfam" id="PF07905">
    <property type="entry name" value="PucR"/>
    <property type="match status" value="1"/>
</dbReference>
<dbReference type="RefSeq" id="WP_073490048.1">
    <property type="nucleotide sequence ID" value="NZ_FQVN01000021.1"/>
</dbReference>
<gene>
    <name evidence="3" type="ORF">SAMN05444320_12113</name>
</gene>